<evidence type="ECO:0000313" key="3">
    <source>
        <dbReference type="Proteomes" id="UP001177670"/>
    </source>
</evidence>
<evidence type="ECO:0000313" key="2">
    <source>
        <dbReference type="EMBL" id="KAK1128524.1"/>
    </source>
</evidence>
<dbReference type="Proteomes" id="UP001177670">
    <property type="component" value="Unassembled WGS sequence"/>
</dbReference>
<protein>
    <submittedName>
        <fullName evidence="2">Uncharacterized protein</fullName>
    </submittedName>
</protein>
<gene>
    <name evidence="2" type="ORF">K0M31_002982</name>
</gene>
<feature type="region of interest" description="Disordered" evidence="1">
    <location>
        <begin position="1"/>
        <end position="59"/>
    </location>
</feature>
<accession>A0AA40G0M3</accession>
<dbReference type="EMBL" id="JAHYIQ010000010">
    <property type="protein sequence ID" value="KAK1128524.1"/>
    <property type="molecule type" value="Genomic_DNA"/>
</dbReference>
<dbReference type="AlphaFoldDB" id="A0AA40G0M3"/>
<sequence>MSQVFAQATKVPRRKKKHLSSLLRSRNKGVQRGVEKSRKTMRECGQSSLSLERKNGLPRKTGTSLEEEFLWKIRYRPVHLVLESPTVGNKAENNPNYGQPCQSVVFGALSAW</sequence>
<evidence type="ECO:0000256" key="1">
    <source>
        <dbReference type="SAM" id="MobiDB-lite"/>
    </source>
</evidence>
<organism evidence="2 3">
    <name type="scientific">Melipona bicolor</name>
    <dbReference type="NCBI Taxonomy" id="60889"/>
    <lineage>
        <taxon>Eukaryota</taxon>
        <taxon>Metazoa</taxon>
        <taxon>Ecdysozoa</taxon>
        <taxon>Arthropoda</taxon>
        <taxon>Hexapoda</taxon>
        <taxon>Insecta</taxon>
        <taxon>Pterygota</taxon>
        <taxon>Neoptera</taxon>
        <taxon>Endopterygota</taxon>
        <taxon>Hymenoptera</taxon>
        <taxon>Apocrita</taxon>
        <taxon>Aculeata</taxon>
        <taxon>Apoidea</taxon>
        <taxon>Anthophila</taxon>
        <taxon>Apidae</taxon>
        <taxon>Melipona</taxon>
    </lineage>
</organism>
<comment type="caution">
    <text evidence="2">The sequence shown here is derived from an EMBL/GenBank/DDBJ whole genome shotgun (WGS) entry which is preliminary data.</text>
</comment>
<keyword evidence="3" id="KW-1185">Reference proteome</keyword>
<feature type="compositionally biased region" description="Basic residues" evidence="1">
    <location>
        <begin position="11"/>
        <end position="29"/>
    </location>
</feature>
<feature type="compositionally biased region" description="Basic and acidic residues" evidence="1">
    <location>
        <begin position="33"/>
        <end position="42"/>
    </location>
</feature>
<name>A0AA40G0M3_9HYME</name>
<proteinExistence type="predicted"/>
<reference evidence="2" key="1">
    <citation type="submission" date="2021-10" db="EMBL/GenBank/DDBJ databases">
        <title>Melipona bicolor Genome sequencing and assembly.</title>
        <authorList>
            <person name="Araujo N.S."/>
            <person name="Arias M.C."/>
        </authorList>
    </citation>
    <scope>NUCLEOTIDE SEQUENCE</scope>
    <source>
        <strain evidence="2">USP_2M_L1-L4_2017</strain>
        <tissue evidence="2">Whole body</tissue>
    </source>
</reference>